<reference evidence="10 11" key="1">
    <citation type="journal article" date="2021" name="Int. J. Syst. Evol. Microbiol.">
        <title>Reticulibacter mediterranei gen. nov., sp. nov., within the new family Reticulibacteraceae fam. nov., and Ktedonospora formicarum gen. nov., sp. nov., Ktedonobacter robiniae sp. nov., Dictyobacter formicarum sp. nov. and Dictyobacter arantiisoli sp. nov., belonging to the class Ktedonobacteria.</title>
        <authorList>
            <person name="Yabe S."/>
            <person name="Zheng Y."/>
            <person name="Wang C.M."/>
            <person name="Sakai Y."/>
            <person name="Abe K."/>
            <person name="Yokota A."/>
            <person name="Donadio S."/>
            <person name="Cavaletti L."/>
            <person name="Monciardini P."/>
        </authorList>
    </citation>
    <scope>NUCLEOTIDE SEQUENCE [LARGE SCALE GENOMIC DNA]</scope>
    <source>
        <strain evidence="10 11">SOSP1-9</strain>
    </source>
</reference>
<dbReference type="InterPro" id="IPR009000">
    <property type="entry name" value="Transl_B-barrel_sf"/>
</dbReference>
<dbReference type="InterPro" id="IPR005225">
    <property type="entry name" value="Small_GTP-bd"/>
</dbReference>
<dbReference type="EMBL" id="BNJJ01000014">
    <property type="protein sequence ID" value="GHO86912.1"/>
    <property type="molecule type" value="Genomic_DNA"/>
</dbReference>
<dbReference type="Gene3D" id="3.40.50.300">
    <property type="entry name" value="P-loop containing nucleotide triphosphate hydrolases"/>
    <property type="match status" value="1"/>
</dbReference>
<evidence type="ECO:0000256" key="1">
    <source>
        <dbReference type="ARBA" id="ARBA00004496"/>
    </source>
</evidence>
<dbReference type="SUPFAM" id="SSF52540">
    <property type="entry name" value="P-loop containing nucleoside triphosphate hydrolases"/>
    <property type="match status" value="1"/>
</dbReference>
<keyword evidence="6" id="KW-0342">GTP-binding</keyword>
<dbReference type="InterPro" id="IPR015191">
    <property type="entry name" value="SelB_WHD4"/>
</dbReference>
<gene>
    <name evidence="10" type="ORF">KSZ_49180</name>
</gene>
<dbReference type="Gene3D" id="1.10.10.2770">
    <property type="match status" value="1"/>
</dbReference>
<dbReference type="InterPro" id="IPR004161">
    <property type="entry name" value="EFTu-like_2"/>
</dbReference>
<dbReference type="InterPro" id="IPR036388">
    <property type="entry name" value="WH-like_DNA-bd_sf"/>
</dbReference>
<dbReference type="InterPro" id="IPR009001">
    <property type="entry name" value="Transl_elong_EF1A/Init_IF2_C"/>
</dbReference>
<sequence length="660" mass="72590">MSCIGTAGHVDHGKSTLVKALTGIDPDRLTEEKERGMTIDLGFAWLKLPGGQEVSIVDVPGHESFIKNMLAGVGGIDAAMLVIAADEGIMPQTREHLAILDLLQVPRGVVVLTKADLVDEEWLELVREEITEYLKPTILAGAPILTVSAYTGQGLPELLTTLETLLETTSTRRNIGRPRLPIDRVFSLTGFGTIVTGTLLDGGLKVGQEVEIFPLGIKSRVRGLQMHKQQLESAHPGSRVALNLANVARTDLTRGNVVALSGQLQPTLLFDARLRLLADSSRSLLHNTSVDVYTGSQEIPARVRLLDTDELQPGQSAWVQMRLSRPAVVARRDRFILRIPSPGMTIGGGEIVDVTPRYHRRFQKPVLSTLVQLLQATPEELVLASLERRTPARAAGTTQATPGLAGYLLEDIAKQSNLAQDVTQQILESFLSEGRVYKVGAYWFAQTVWDALTDEALRLVKEFHQQYPLRSGISKEEWRARLGLQSRMAADVFFRLQEKGLLESVETRGGNERVVGSTLARTGGLIRIPGFQPHFTAVQQQQVDQLLQLFQEHPFTPPVRSEAEAMVGTNVVSALIEQGQLVKIGDGILFSHTAYRTALSKLAAYMHEHGKMTVAEARDVLETTRKYILPLLEHMDALRMTHRLGDERTPGTTHIGNPAE</sequence>
<dbReference type="CDD" id="cd15491">
    <property type="entry name" value="selB_III"/>
    <property type="match status" value="1"/>
</dbReference>
<dbReference type="PANTHER" id="PTHR43721:SF22">
    <property type="entry name" value="ELONGATION FACTOR TU, MITOCHONDRIAL"/>
    <property type="match status" value="1"/>
</dbReference>
<dbReference type="Pfam" id="PF00009">
    <property type="entry name" value="GTP_EFTU"/>
    <property type="match status" value="1"/>
</dbReference>
<evidence type="ECO:0000313" key="10">
    <source>
        <dbReference type="EMBL" id="GHO86912.1"/>
    </source>
</evidence>
<accession>A0ABQ3VL22</accession>
<protein>
    <recommendedName>
        <fullName evidence="2">Selenocysteine-specific elongation factor</fullName>
    </recommendedName>
    <alternativeName>
        <fullName evidence="8">SelB translation factor</fullName>
    </alternativeName>
</protein>
<dbReference type="InterPro" id="IPR036390">
    <property type="entry name" value="WH_DNA-bd_sf"/>
</dbReference>
<dbReference type="PANTHER" id="PTHR43721">
    <property type="entry name" value="ELONGATION FACTOR TU-RELATED"/>
    <property type="match status" value="1"/>
</dbReference>
<dbReference type="InterPro" id="IPR027417">
    <property type="entry name" value="P-loop_NTPase"/>
</dbReference>
<name>A0ABQ3VL22_9CHLR</name>
<dbReference type="CDD" id="cd04171">
    <property type="entry name" value="SelB"/>
    <property type="match status" value="1"/>
</dbReference>
<dbReference type="RefSeq" id="WP_201364516.1">
    <property type="nucleotide sequence ID" value="NZ_BNJJ01000014.1"/>
</dbReference>
<dbReference type="PROSITE" id="PS51722">
    <property type="entry name" value="G_TR_2"/>
    <property type="match status" value="1"/>
</dbReference>
<dbReference type="PRINTS" id="PR00315">
    <property type="entry name" value="ELONGATNFCT"/>
</dbReference>
<evidence type="ECO:0000313" key="11">
    <source>
        <dbReference type="Proteomes" id="UP000635565"/>
    </source>
</evidence>
<keyword evidence="3" id="KW-0963">Cytoplasm</keyword>
<dbReference type="NCBIfam" id="TIGR00231">
    <property type="entry name" value="small_GTP"/>
    <property type="match status" value="1"/>
</dbReference>
<evidence type="ECO:0000256" key="5">
    <source>
        <dbReference type="ARBA" id="ARBA00022917"/>
    </source>
</evidence>
<keyword evidence="11" id="KW-1185">Reference proteome</keyword>
<comment type="function">
    <text evidence="7">Translation factor necessary for the incorporation of selenocysteine into proteins. It probably replaces EF-Tu for the insertion of selenocysteine directed by the UGA codon. SelB binds GTP and GDP.</text>
</comment>
<dbReference type="SUPFAM" id="SSF50447">
    <property type="entry name" value="Translation proteins"/>
    <property type="match status" value="1"/>
</dbReference>
<dbReference type="CDD" id="cd03696">
    <property type="entry name" value="SelB_II"/>
    <property type="match status" value="1"/>
</dbReference>
<dbReference type="InterPro" id="IPR050055">
    <property type="entry name" value="EF-Tu_GTPase"/>
</dbReference>
<evidence type="ECO:0000259" key="9">
    <source>
        <dbReference type="PROSITE" id="PS51722"/>
    </source>
</evidence>
<comment type="subcellular location">
    <subcellularLocation>
        <location evidence="1">Cytoplasm</location>
    </subcellularLocation>
</comment>
<keyword evidence="4" id="KW-0547">Nucleotide-binding</keyword>
<dbReference type="Proteomes" id="UP000635565">
    <property type="component" value="Unassembled WGS sequence"/>
</dbReference>
<evidence type="ECO:0000256" key="6">
    <source>
        <dbReference type="ARBA" id="ARBA00023134"/>
    </source>
</evidence>
<evidence type="ECO:0000256" key="8">
    <source>
        <dbReference type="ARBA" id="ARBA00031615"/>
    </source>
</evidence>
<dbReference type="Pfam" id="PF25461">
    <property type="entry name" value="Beta-barrel_SelB"/>
    <property type="match status" value="1"/>
</dbReference>
<organism evidence="10 11">
    <name type="scientific">Dictyobacter formicarum</name>
    <dbReference type="NCBI Taxonomy" id="2778368"/>
    <lineage>
        <taxon>Bacteria</taxon>
        <taxon>Bacillati</taxon>
        <taxon>Chloroflexota</taxon>
        <taxon>Ktedonobacteria</taxon>
        <taxon>Ktedonobacterales</taxon>
        <taxon>Dictyobacteraceae</taxon>
        <taxon>Dictyobacter</taxon>
    </lineage>
</organism>
<dbReference type="Pfam" id="PF03144">
    <property type="entry name" value="GTP_EFTU_D2"/>
    <property type="match status" value="1"/>
</dbReference>
<dbReference type="Gene3D" id="2.40.30.10">
    <property type="entry name" value="Translation factors"/>
    <property type="match status" value="1"/>
</dbReference>
<dbReference type="InterPro" id="IPR057335">
    <property type="entry name" value="Beta-barrel_SelB"/>
</dbReference>
<dbReference type="Pfam" id="PF09107">
    <property type="entry name" value="WHD_3rd_SelB"/>
    <property type="match status" value="1"/>
</dbReference>
<dbReference type="SUPFAM" id="SSF50465">
    <property type="entry name" value="EF-Tu/eEF-1alpha/eIF2-gamma C-terminal domain"/>
    <property type="match status" value="1"/>
</dbReference>
<dbReference type="Pfam" id="PF09106">
    <property type="entry name" value="WHD_2nd_SelB"/>
    <property type="match status" value="1"/>
</dbReference>
<evidence type="ECO:0000256" key="7">
    <source>
        <dbReference type="ARBA" id="ARBA00025526"/>
    </source>
</evidence>
<evidence type="ECO:0000256" key="4">
    <source>
        <dbReference type="ARBA" id="ARBA00022741"/>
    </source>
</evidence>
<evidence type="ECO:0000256" key="2">
    <source>
        <dbReference type="ARBA" id="ARBA00015953"/>
    </source>
</evidence>
<proteinExistence type="predicted"/>
<dbReference type="InterPro" id="IPR000795">
    <property type="entry name" value="T_Tr_GTP-bd_dom"/>
</dbReference>
<dbReference type="InterPro" id="IPR004535">
    <property type="entry name" value="Transl_elong_SelB"/>
</dbReference>
<dbReference type="NCBIfam" id="TIGR00475">
    <property type="entry name" value="selB"/>
    <property type="match status" value="1"/>
</dbReference>
<dbReference type="SUPFAM" id="SSF46785">
    <property type="entry name" value="Winged helix' DNA-binding domain"/>
    <property type="match status" value="2"/>
</dbReference>
<comment type="caution">
    <text evidence="10">The sequence shown here is derived from an EMBL/GenBank/DDBJ whole genome shotgun (WGS) entry which is preliminary data.</text>
</comment>
<feature type="domain" description="Tr-type G" evidence="9">
    <location>
        <begin position="1"/>
        <end position="171"/>
    </location>
</feature>
<keyword evidence="5" id="KW-0648">Protein biosynthesis</keyword>
<dbReference type="InterPro" id="IPR015190">
    <property type="entry name" value="Elong_fac_SelB-wing-hlx_typ-2"/>
</dbReference>
<evidence type="ECO:0000256" key="3">
    <source>
        <dbReference type="ARBA" id="ARBA00022490"/>
    </source>
</evidence>
<dbReference type="Gene3D" id="1.10.10.10">
    <property type="entry name" value="Winged helix-like DNA-binding domain superfamily/Winged helix DNA-binding domain"/>
    <property type="match status" value="1"/>
</dbReference>